<evidence type="ECO:0000256" key="5">
    <source>
        <dbReference type="ARBA" id="ARBA00022833"/>
    </source>
</evidence>
<keyword evidence="3" id="KW-0677">Repeat</keyword>
<dbReference type="GO" id="GO:0008270">
    <property type="term" value="F:zinc ion binding"/>
    <property type="evidence" value="ECO:0007669"/>
    <property type="project" value="UniProtKB-KW"/>
</dbReference>
<dbReference type="Gene3D" id="3.30.160.60">
    <property type="entry name" value="Classic Zinc Finger"/>
    <property type="match status" value="2"/>
</dbReference>
<feature type="region of interest" description="Disordered" evidence="10">
    <location>
        <begin position="300"/>
        <end position="320"/>
    </location>
</feature>
<accession>A0A8H4Q5N5</accession>
<keyword evidence="8" id="KW-0539">Nucleus</keyword>
<feature type="compositionally biased region" description="Pro residues" evidence="10">
    <location>
        <begin position="101"/>
        <end position="112"/>
    </location>
</feature>
<name>A0A8H4Q5N5_9HYPO</name>
<dbReference type="Proteomes" id="UP000562929">
    <property type="component" value="Unassembled WGS sequence"/>
</dbReference>
<evidence type="ECO:0000256" key="3">
    <source>
        <dbReference type="ARBA" id="ARBA00022737"/>
    </source>
</evidence>
<evidence type="ECO:0000256" key="1">
    <source>
        <dbReference type="ARBA" id="ARBA00004123"/>
    </source>
</evidence>
<dbReference type="EMBL" id="JAACLJ010000004">
    <property type="protein sequence ID" value="KAF4587130.1"/>
    <property type="molecule type" value="Genomic_DNA"/>
</dbReference>
<keyword evidence="7" id="KW-0804">Transcription</keyword>
<organism evidence="12 13">
    <name type="scientific">Ophiocordyceps camponoti-floridani</name>
    <dbReference type="NCBI Taxonomy" id="2030778"/>
    <lineage>
        <taxon>Eukaryota</taxon>
        <taxon>Fungi</taxon>
        <taxon>Dikarya</taxon>
        <taxon>Ascomycota</taxon>
        <taxon>Pezizomycotina</taxon>
        <taxon>Sordariomycetes</taxon>
        <taxon>Hypocreomycetidae</taxon>
        <taxon>Hypocreales</taxon>
        <taxon>Ophiocordycipitaceae</taxon>
        <taxon>Ophiocordyceps</taxon>
    </lineage>
</organism>
<comment type="subcellular location">
    <subcellularLocation>
        <location evidence="1">Nucleus</location>
    </subcellularLocation>
</comment>
<sequence length="320" mass="34659">MAVPLVPTHFMPSHGEYYRHPQLPQPPPSPPMEDAKCSLPSISKLLGLVDAGSAGHEATPVSSASHAEPFRTEVAGSTLHNQVRQNMPGADSRPDSGYAKPGPPRGMPPTPPMGADASFEAGYNSPLSKPANQLPNRFYETTPPLDADFRRQQMAARPPLRHSFSSASFPAQPHSQPQMGTYYPSPMPAATASPHPQISSLFYQQPLPQTFPPLSVPVVVAPSSGANPWQHHHYLTPSHTTGYPQNQDRYICQTCNKAFSRPSSLRIHSHSHTGEKPFKCPHAGCGKAFSVRSNMKRHERGCHSFDGRSSSLSAASTHSS</sequence>
<dbReference type="AlphaFoldDB" id="A0A8H4Q5N5"/>
<keyword evidence="2" id="KW-0479">Metal-binding</keyword>
<evidence type="ECO:0000259" key="11">
    <source>
        <dbReference type="PROSITE" id="PS50157"/>
    </source>
</evidence>
<dbReference type="SMART" id="SM00355">
    <property type="entry name" value="ZnF_C2H2"/>
    <property type="match status" value="2"/>
</dbReference>
<evidence type="ECO:0000313" key="13">
    <source>
        <dbReference type="Proteomes" id="UP000562929"/>
    </source>
</evidence>
<feature type="domain" description="C2H2-type" evidence="11">
    <location>
        <begin position="250"/>
        <end position="277"/>
    </location>
</feature>
<dbReference type="PROSITE" id="PS00028">
    <property type="entry name" value="ZINC_FINGER_C2H2_1"/>
    <property type="match status" value="2"/>
</dbReference>
<evidence type="ECO:0000256" key="2">
    <source>
        <dbReference type="ARBA" id="ARBA00022723"/>
    </source>
</evidence>
<evidence type="ECO:0000256" key="7">
    <source>
        <dbReference type="ARBA" id="ARBA00023163"/>
    </source>
</evidence>
<feature type="region of interest" description="Disordered" evidence="10">
    <location>
        <begin position="155"/>
        <end position="177"/>
    </location>
</feature>
<keyword evidence="6" id="KW-0805">Transcription regulation</keyword>
<feature type="compositionally biased region" description="Low complexity" evidence="10">
    <location>
        <begin position="309"/>
        <end position="320"/>
    </location>
</feature>
<protein>
    <submittedName>
        <fullName evidence="12">C2H2 type zinc finger containing protein</fullName>
    </submittedName>
</protein>
<feature type="region of interest" description="Disordered" evidence="10">
    <location>
        <begin position="16"/>
        <end position="37"/>
    </location>
</feature>
<proteinExistence type="predicted"/>
<evidence type="ECO:0000256" key="9">
    <source>
        <dbReference type="PROSITE-ProRule" id="PRU00042"/>
    </source>
</evidence>
<dbReference type="FunFam" id="3.30.160.60:FF:000060">
    <property type="entry name" value="zinc finger protein 436"/>
    <property type="match status" value="1"/>
</dbReference>
<dbReference type="PANTHER" id="PTHR16515">
    <property type="entry name" value="PR DOMAIN ZINC FINGER PROTEIN"/>
    <property type="match status" value="1"/>
</dbReference>
<dbReference type="FunFam" id="3.30.160.60:FF:000176">
    <property type="entry name" value="zinc finger protein 70"/>
    <property type="match status" value="1"/>
</dbReference>
<feature type="compositionally biased region" description="Polar residues" evidence="10">
    <location>
        <begin position="125"/>
        <end position="135"/>
    </location>
</feature>
<dbReference type="InterPro" id="IPR050331">
    <property type="entry name" value="Zinc_finger"/>
</dbReference>
<evidence type="ECO:0000256" key="6">
    <source>
        <dbReference type="ARBA" id="ARBA00023015"/>
    </source>
</evidence>
<evidence type="ECO:0000256" key="8">
    <source>
        <dbReference type="ARBA" id="ARBA00023242"/>
    </source>
</evidence>
<dbReference type="Pfam" id="PF00096">
    <property type="entry name" value="zf-C2H2"/>
    <property type="match status" value="2"/>
</dbReference>
<dbReference type="SUPFAM" id="SSF57667">
    <property type="entry name" value="beta-beta-alpha zinc fingers"/>
    <property type="match status" value="1"/>
</dbReference>
<feature type="region of interest" description="Disordered" evidence="10">
    <location>
        <begin position="84"/>
        <end position="143"/>
    </location>
</feature>
<feature type="domain" description="C2H2-type" evidence="11">
    <location>
        <begin position="278"/>
        <end position="308"/>
    </location>
</feature>
<gene>
    <name evidence="12" type="ORF">GQ602_003823</name>
</gene>
<evidence type="ECO:0000256" key="4">
    <source>
        <dbReference type="ARBA" id="ARBA00022771"/>
    </source>
</evidence>
<evidence type="ECO:0000256" key="10">
    <source>
        <dbReference type="SAM" id="MobiDB-lite"/>
    </source>
</evidence>
<dbReference type="InterPro" id="IPR013087">
    <property type="entry name" value="Znf_C2H2_type"/>
</dbReference>
<dbReference type="GO" id="GO:0010468">
    <property type="term" value="P:regulation of gene expression"/>
    <property type="evidence" value="ECO:0007669"/>
    <property type="project" value="TreeGrafter"/>
</dbReference>
<keyword evidence="5" id="KW-0862">Zinc</keyword>
<comment type="caution">
    <text evidence="12">The sequence shown here is derived from an EMBL/GenBank/DDBJ whole genome shotgun (WGS) entry which is preliminary data.</text>
</comment>
<feature type="compositionally biased region" description="Polar residues" evidence="10">
    <location>
        <begin position="163"/>
        <end position="177"/>
    </location>
</feature>
<dbReference type="GO" id="GO:0005634">
    <property type="term" value="C:nucleus"/>
    <property type="evidence" value="ECO:0007669"/>
    <property type="project" value="UniProtKB-SubCell"/>
</dbReference>
<keyword evidence="4 9" id="KW-0863">Zinc-finger</keyword>
<evidence type="ECO:0000313" key="12">
    <source>
        <dbReference type="EMBL" id="KAF4587130.1"/>
    </source>
</evidence>
<dbReference type="OrthoDB" id="6077919at2759"/>
<reference evidence="12 13" key="1">
    <citation type="journal article" date="2020" name="G3 (Bethesda)">
        <title>Genetic Underpinnings of Host Manipulation by Ophiocordyceps as Revealed by Comparative Transcriptomics.</title>
        <authorList>
            <person name="Will I."/>
            <person name="Das B."/>
            <person name="Trinh T."/>
            <person name="Brachmann A."/>
            <person name="Ohm R.A."/>
            <person name="de Bekker C."/>
        </authorList>
    </citation>
    <scope>NUCLEOTIDE SEQUENCE [LARGE SCALE GENOMIC DNA]</scope>
    <source>
        <strain evidence="12 13">EC05</strain>
    </source>
</reference>
<dbReference type="InterPro" id="IPR036236">
    <property type="entry name" value="Znf_C2H2_sf"/>
</dbReference>
<keyword evidence="13" id="KW-1185">Reference proteome</keyword>
<dbReference type="PANTHER" id="PTHR16515:SF49">
    <property type="entry name" value="GASTRULA ZINC FINGER PROTEIN XLCGF49.1-LIKE-RELATED"/>
    <property type="match status" value="1"/>
</dbReference>
<dbReference type="PROSITE" id="PS50157">
    <property type="entry name" value="ZINC_FINGER_C2H2_2"/>
    <property type="match status" value="2"/>
</dbReference>